<gene>
    <name evidence="1" type="ORF">DAPPUDRAFT_315851</name>
</gene>
<dbReference type="Proteomes" id="UP000000305">
    <property type="component" value="Unassembled WGS sequence"/>
</dbReference>
<dbReference type="HOGENOM" id="CLU_2656961_0_0_1"/>
<protein>
    <submittedName>
        <fullName evidence="1">Uncharacterized protein</fullName>
    </submittedName>
</protein>
<name>E9GB11_DAPPU</name>
<dbReference type="KEGG" id="dpx:DAPPUDRAFT_315851"/>
<sequence>MEHEALNFTAFIKSNMEDKSVASALTASDVNDETCSSESSIFAYRRGILIQKNAVRILSSRMKMQVFANRIAKVLA</sequence>
<dbReference type="InParanoid" id="E9GB11"/>
<proteinExistence type="predicted"/>
<dbReference type="AlphaFoldDB" id="E9GB11"/>
<reference evidence="1 2" key="1">
    <citation type="journal article" date="2011" name="Science">
        <title>The ecoresponsive genome of Daphnia pulex.</title>
        <authorList>
            <person name="Colbourne J.K."/>
            <person name="Pfrender M.E."/>
            <person name="Gilbert D."/>
            <person name="Thomas W.K."/>
            <person name="Tucker A."/>
            <person name="Oakley T.H."/>
            <person name="Tokishita S."/>
            <person name="Aerts A."/>
            <person name="Arnold G.J."/>
            <person name="Basu M.K."/>
            <person name="Bauer D.J."/>
            <person name="Caceres C.E."/>
            <person name="Carmel L."/>
            <person name="Casola C."/>
            <person name="Choi J.H."/>
            <person name="Detter J.C."/>
            <person name="Dong Q."/>
            <person name="Dusheyko S."/>
            <person name="Eads B.D."/>
            <person name="Frohlich T."/>
            <person name="Geiler-Samerotte K.A."/>
            <person name="Gerlach D."/>
            <person name="Hatcher P."/>
            <person name="Jogdeo S."/>
            <person name="Krijgsveld J."/>
            <person name="Kriventseva E.V."/>
            <person name="Kultz D."/>
            <person name="Laforsch C."/>
            <person name="Lindquist E."/>
            <person name="Lopez J."/>
            <person name="Manak J.R."/>
            <person name="Muller J."/>
            <person name="Pangilinan J."/>
            <person name="Patwardhan R.P."/>
            <person name="Pitluck S."/>
            <person name="Pritham E.J."/>
            <person name="Rechtsteiner A."/>
            <person name="Rho M."/>
            <person name="Rogozin I.B."/>
            <person name="Sakarya O."/>
            <person name="Salamov A."/>
            <person name="Schaack S."/>
            <person name="Shapiro H."/>
            <person name="Shiga Y."/>
            <person name="Skalitzky C."/>
            <person name="Smith Z."/>
            <person name="Souvorov A."/>
            <person name="Sung W."/>
            <person name="Tang Z."/>
            <person name="Tsuchiya D."/>
            <person name="Tu H."/>
            <person name="Vos H."/>
            <person name="Wang M."/>
            <person name="Wolf Y.I."/>
            <person name="Yamagata H."/>
            <person name="Yamada T."/>
            <person name="Ye Y."/>
            <person name="Shaw J.R."/>
            <person name="Andrews J."/>
            <person name="Crease T.J."/>
            <person name="Tang H."/>
            <person name="Lucas S.M."/>
            <person name="Robertson H.M."/>
            <person name="Bork P."/>
            <person name="Koonin E.V."/>
            <person name="Zdobnov E.M."/>
            <person name="Grigoriev I.V."/>
            <person name="Lynch M."/>
            <person name="Boore J.L."/>
        </authorList>
    </citation>
    <scope>NUCLEOTIDE SEQUENCE [LARGE SCALE GENOMIC DNA]</scope>
</reference>
<accession>E9GB11</accession>
<keyword evidence="2" id="KW-1185">Reference proteome</keyword>
<evidence type="ECO:0000313" key="2">
    <source>
        <dbReference type="Proteomes" id="UP000000305"/>
    </source>
</evidence>
<dbReference type="EMBL" id="GL732537">
    <property type="protein sequence ID" value="EFX83355.1"/>
    <property type="molecule type" value="Genomic_DNA"/>
</dbReference>
<evidence type="ECO:0000313" key="1">
    <source>
        <dbReference type="EMBL" id="EFX83355.1"/>
    </source>
</evidence>
<organism evidence="1 2">
    <name type="scientific">Daphnia pulex</name>
    <name type="common">Water flea</name>
    <dbReference type="NCBI Taxonomy" id="6669"/>
    <lineage>
        <taxon>Eukaryota</taxon>
        <taxon>Metazoa</taxon>
        <taxon>Ecdysozoa</taxon>
        <taxon>Arthropoda</taxon>
        <taxon>Crustacea</taxon>
        <taxon>Branchiopoda</taxon>
        <taxon>Diplostraca</taxon>
        <taxon>Cladocera</taxon>
        <taxon>Anomopoda</taxon>
        <taxon>Daphniidae</taxon>
        <taxon>Daphnia</taxon>
    </lineage>
</organism>